<name>A0A3B1CG76_9ZZZZ</name>
<dbReference type="Pfam" id="PF15902">
    <property type="entry name" value="Sortilin-Vps10"/>
    <property type="match status" value="1"/>
</dbReference>
<dbReference type="InterPro" id="IPR015943">
    <property type="entry name" value="WD40/YVTN_repeat-like_dom_sf"/>
</dbReference>
<reference evidence="3" key="1">
    <citation type="submission" date="2018-06" db="EMBL/GenBank/DDBJ databases">
        <authorList>
            <person name="Zhirakovskaya E."/>
        </authorList>
    </citation>
    <scope>NUCLEOTIDE SEQUENCE</scope>
</reference>
<protein>
    <submittedName>
        <fullName evidence="3">Glycosyl hydrolase, BNR repeat</fullName>
    </submittedName>
</protein>
<dbReference type="InterPro" id="IPR031778">
    <property type="entry name" value="Sortilin_N"/>
</dbReference>
<dbReference type="InterPro" id="IPR052025">
    <property type="entry name" value="Xyloglucanase_GH74"/>
</dbReference>
<proteinExistence type="predicted"/>
<dbReference type="EMBL" id="UOGD01000030">
    <property type="protein sequence ID" value="VAX15777.1"/>
    <property type="molecule type" value="Genomic_DNA"/>
</dbReference>
<dbReference type="PANTHER" id="PTHR43739:SF5">
    <property type="entry name" value="EXO-ALPHA-SIALIDASE"/>
    <property type="match status" value="1"/>
</dbReference>
<dbReference type="GO" id="GO:0016787">
    <property type="term" value="F:hydrolase activity"/>
    <property type="evidence" value="ECO:0007669"/>
    <property type="project" value="UniProtKB-KW"/>
</dbReference>
<dbReference type="Gene3D" id="2.130.10.10">
    <property type="entry name" value="YVTN repeat-like/Quinoprotein amine dehydrogenase"/>
    <property type="match status" value="4"/>
</dbReference>
<dbReference type="GO" id="GO:0010411">
    <property type="term" value="P:xyloglucan metabolic process"/>
    <property type="evidence" value="ECO:0007669"/>
    <property type="project" value="TreeGrafter"/>
</dbReference>
<sequence>MKNLKLIILLLLSLQFILLAEEKKEEENKSPWQSSTFTGLKLRSIGPAYTSGRIADFAVNPNDNSEYYVGVACGNTWKTTNSGVTWKPVFEKYGAYSIGALAMDPKNTNVVWAGTGENNHQRALGYGDGVYKTLDGGETWENMGLYQSRQIGMIVIDPRNSNIVFVAAEGSAWGPGGDRGLYKTIDGGKIWKKVLEISENTGVNNVVMDPVDPDVMYATSEQRRRHVFTKIGGGPESAVYKSEDGGENWTKIMKGLPKVDIGGMGIAVSPVDHNVVYLIVEAADDQGGFYRSTNRGASWVKMSDHSASGQYYNEIYCDPKDVDKVYSLETRSQITVDGGKTWKQLGNNKRHVDDHALWIDPNDTKHFLIGGDGGIYESFDGGQNYLFKSNLPVTQFYRVNVDNEYPFYNVFGGTQDNNSMGGPSRTINSDGIINDDWFITNGGDGFWTAVDPKNPNIVYAEAQYGNMVRYDKKSGESIDIRPEPNKGELTYKWNWNTPLIISPHSNTRLYCVANKVFRSDDRGDNWTEISGDISRGLDRNTWKVMGKYWSIDAVVKDVSTSLFGMGVAFDESPVKENLLYVGTDDGLIQISEDAKTWRKVEKFPGVPEFTYVSDLRASKFDENVVYASFDNRKRDDFKPYLLMSTDKGRSWKSIAGDLPDSGTVHTIEQDFIDPDLLFVGTEFGFFFSPNGGEKWIQLKEGIPTIAVRDIALQKRESDIALATFGRGFYILDNYSPLRFVSDSLFEKDAFIFPVKKSLMYIQERGRYGQGSTYFTAPNPDFGATITYYLKEVPKTKREIRKEKEKKLFEKGEKIPQPSYEELTIEKREIKPHLIFTITDESGNF</sequence>
<evidence type="ECO:0000313" key="3">
    <source>
        <dbReference type="EMBL" id="VAX15777.1"/>
    </source>
</evidence>
<keyword evidence="1" id="KW-0677">Repeat</keyword>
<feature type="non-terminal residue" evidence="3">
    <location>
        <position position="844"/>
    </location>
</feature>
<gene>
    <name evidence="3" type="ORF">MNBD_IGNAVI01-2336</name>
</gene>
<dbReference type="InterPro" id="IPR036278">
    <property type="entry name" value="Sialidase_sf"/>
</dbReference>
<evidence type="ECO:0000256" key="1">
    <source>
        <dbReference type="ARBA" id="ARBA00022737"/>
    </source>
</evidence>
<organism evidence="3">
    <name type="scientific">hydrothermal vent metagenome</name>
    <dbReference type="NCBI Taxonomy" id="652676"/>
    <lineage>
        <taxon>unclassified sequences</taxon>
        <taxon>metagenomes</taxon>
        <taxon>ecological metagenomes</taxon>
    </lineage>
</organism>
<evidence type="ECO:0000259" key="2">
    <source>
        <dbReference type="Pfam" id="PF15902"/>
    </source>
</evidence>
<keyword evidence="3" id="KW-0378">Hydrolase</keyword>
<accession>A0A3B1CG76</accession>
<dbReference type="CDD" id="cd15482">
    <property type="entry name" value="Sialidase_non-viral"/>
    <property type="match status" value="1"/>
</dbReference>
<dbReference type="SUPFAM" id="SSF50939">
    <property type="entry name" value="Sialidases"/>
    <property type="match status" value="2"/>
</dbReference>
<dbReference type="PANTHER" id="PTHR43739">
    <property type="entry name" value="XYLOGLUCANASE (EUROFUNG)"/>
    <property type="match status" value="1"/>
</dbReference>
<feature type="domain" description="Sortilin N-terminal" evidence="2">
    <location>
        <begin position="130"/>
        <end position="262"/>
    </location>
</feature>
<dbReference type="AlphaFoldDB" id="A0A3B1CG76"/>